<organism evidence="2 3">
    <name type="scientific">Wenzhouxiangella marina</name>
    <dbReference type="NCBI Taxonomy" id="1579979"/>
    <lineage>
        <taxon>Bacteria</taxon>
        <taxon>Pseudomonadati</taxon>
        <taxon>Pseudomonadota</taxon>
        <taxon>Gammaproteobacteria</taxon>
        <taxon>Chromatiales</taxon>
        <taxon>Wenzhouxiangellaceae</taxon>
        <taxon>Wenzhouxiangella</taxon>
    </lineage>
</organism>
<dbReference type="STRING" id="1579979.WM2015_2910"/>
<dbReference type="OrthoDB" id="7063588at2"/>
<name>A0A0K0Y053_9GAMM</name>
<keyword evidence="3" id="KW-1185">Reference proteome</keyword>
<protein>
    <recommendedName>
        <fullName evidence="1">T2SS substrate NttA domain-containing protein</fullName>
    </recommendedName>
</protein>
<dbReference type="EMBL" id="CP012154">
    <property type="protein sequence ID" value="AKS43267.1"/>
    <property type="molecule type" value="Genomic_DNA"/>
</dbReference>
<dbReference type="Pfam" id="PF24275">
    <property type="entry name" value="NttA"/>
    <property type="match status" value="1"/>
</dbReference>
<evidence type="ECO:0000313" key="3">
    <source>
        <dbReference type="Proteomes" id="UP000066624"/>
    </source>
</evidence>
<evidence type="ECO:0000259" key="1">
    <source>
        <dbReference type="Pfam" id="PF24275"/>
    </source>
</evidence>
<reference evidence="2 3" key="1">
    <citation type="submission" date="2015-07" db="EMBL/GenBank/DDBJ databases">
        <authorList>
            <person name="Noorani M."/>
        </authorList>
    </citation>
    <scope>NUCLEOTIDE SEQUENCE [LARGE SCALE GENOMIC DNA]</scope>
    <source>
        <strain evidence="2 3">KCTC 42284</strain>
    </source>
</reference>
<dbReference type="InterPro" id="IPR056212">
    <property type="entry name" value="NttA"/>
</dbReference>
<gene>
    <name evidence="2" type="ORF">WM2015_2910</name>
</gene>
<accession>A0A0K0Y053</accession>
<dbReference type="AlphaFoldDB" id="A0A0K0Y053"/>
<dbReference type="RefSeq" id="WP_156201272.1">
    <property type="nucleotide sequence ID" value="NZ_JACHIC010000002.1"/>
</dbReference>
<evidence type="ECO:0000313" key="2">
    <source>
        <dbReference type="EMBL" id="AKS43267.1"/>
    </source>
</evidence>
<sequence>MTEVMPGLFCNANNYFRQCFEVSEAECLQVATEMTRHCLDQMAGQIPAMLKLPEEGRQWGSQVGSCAGVAYERQLMASPINSARCNDPSQWTP</sequence>
<dbReference type="KEGG" id="wma:WM2015_2910"/>
<dbReference type="Proteomes" id="UP000066624">
    <property type="component" value="Chromosome"/>
</dbReference>
<feature type="domain" description="T2SS substrate NttA" evidence="1">
    <location>
        <begin position="1"/>
        <end position="77"/>
    </location>
</feature>
<proteinExistence type="predicted"/>